<name>A0A6C0D9G9_9ZZZZ</name>
<proteinExistence type="predicted"/>
<accession>A0A6C0D9G9</accession>
<protein>
    <submittedName>
        <fullName evidence="2">Uncharacterized protein</fullName>
    </submittedName>
</protein>
<evidence type="ECO:0000256" key="1">
    <source>
        <dbReference type="SAM" id="MobiDB-lite"/>
    </source>
</evidence>
<feature type="region of interest" description="Disordered" evidence="1">
    <location>
        <begin position="148"/>
        <end position="202"/>
    </location>
</feature>
<reference evidence="2" key="1">
    <citation type="journal article" date="2020" name="Nature">
        <title>Giant virus diversity and host interactions through global metagenomics.</title>
        <authorList>
            <person name="Schulz F."/>
            <person name="Roux S."/>
            <person name="Paez-Espino D."/>
            <person name="Jungbluth S."/>
            <person name="Walsh D.A."/>
            <person name="Denef V.J."/>
            <person name="McMahon K.D."/>
            <person name="Konstantinidis K.T."/>
            <person name="Eloe-Fadrosh E.A."/>
            <person name="Kyrpides N.C."/>
            <person name="Woyke T."/>
        </authorList>
    </citation>
    <scope>NUCLEOTIDE SEQUENCE</scope>
    <source>
        <strain evidence="2">GVMAG-M-3300023174-132</strain>
    </source>
</reference>
<evidence type="ECO:0000313" key="2">
    <source>
        <dbReference type="EMBL" id="QHT13666.1"/>
    </source>
</evidence>
<sequence>MWWRRSYEALFTCSSDDEQPASKYIEVMVDCIRDWIRKKGLLLSVTPLTIGRQILKYIAMRTRLFEHEIYGPRMVTHVPVGWTDEMQQIWEEWLAMEFTLDGWHAHVLKPTFGSLTHPWEVDGWREEVFYFASVWILRNLDKFEEIDPRPRPEIDATSGTGSGSGGGDPRDAKIDPYLLEHGGRKGRRLRGGHVAGVSADDV</sequence>
<dbReference type="EMBL" id="MN739575">
    <property type="protein sequence ID" value="QHT13666.1"/>
    <property type="molecule type" value="Genomic_DNA"/>
</dbReference>
<dbReference type="AlphaFoldDB" id="A0A6C0D9G9"/>
<organism evidence="2">
    <name type="scientific">viral metagenome</name>
    <dbReference type="NCBI Taxonomy" id="1070528"/>
    <lineage>
        <taxon>unclassified sequences</taxon>
        <taxon>metagenomes</taxon>
        <taxon>organismal metagenomes</taxon>
    </lineage>
</organism>